<protein>
    <recommendedName>
        <fullName evidence="2">PKD domain-containing protein</fullName>
    </recommendedName>
</protein>
<accession>A0A075HI37</accession>
<reference evidence="1" key="1">
    <citation type="journal article" date="2014" name="Genome Biol. Evol.">
        <title>Pangenome evidence for extensive interdomain horizontal transfer affecting lineage core and shell genes in uncultured planktonic thaumarchaeota and euryarchaeota.</title>
        <authorList>
            <person name="Deschamps P."/>
            <person name="Zivanovic Y."/>
            <person name="Moreira D."/>
            <person name="Rodriguez-Valera F."/>
            <person name="Lopez-Garcia P."/>
        </authorList>
    </citation>
    <scope>NUCLEOTIDE SEQUENCE</scope>
</reference>
<evidence type="ECO:0008006" key="2">
    <source>
        <dbReference type="Google" id="ProtNLM"/>
    </source>
</evidence>
<dbReference type="SUPFAM" id="SSF49299">
    <property type="entry name" value="PKD domain"/>
    <property type="match status" value="1"/>
</dbReference>
<name>A0A075HI37_9ARCH</name>
<sequence length="150" mass="17031">MFVRLLRRSMDINRYAALIVVAVLLTSLGTAAGQDDDGDARLRLRATPNVAFAPASVLFVGQIRGGPDDNEELYCPTVEWEWDDDTISSQTVDCDPFEPGVTEIQRRFSVRHTFDYAGQYDVRLHLKQGDDVVITSRVRVEIRGNNRRFR</sequence>
<evidence type="ECO:0000313" key="1">
    <source>
        <dbReference type="EMBL" id="AIF14885.1"/>
    </source>
</evidence>
<proteinExistence type="predicted"/>
<organism evidence="1">
    <name type="scientific">uncultured marine thaumarchaeote KM3_68_B04</name>
    <dbReference type="NCBI Taxonomy" id="1456242"/>
    <lineage>
        <taxon>Archaea</taxon>
        <taxon>Nitrososphaerota</taxon>
        <taxon>environmental samples</taxon>
    </lineage>
</organism>
<dbReference type="InterPro" id="IPR035986">
    <property type="entry name" value="PKD_dom_sf"/>
</dbReference>
<dbReference type="EMBL" id="KF901013">
    <property type="protein sequence ID" value="AIF14885.1"/>
    <property type="molecule type" value="Genomic_DNA"/>
</dbReference>
<dbReference type="AlphaFoldDB" id="A0A075HI37"/>